<keyword evidence="9" id="KW-1185">Reference proteome</keyword>
<dbReference type="SUPFAM" id="SSF103473">
    <property type="entry name" value="MFS general substrate transporter"/>
    <property type="match status" value="1"/>
</dbReference>
<name>A0AA90Z586_9BACI</name>
<evidence type="ECO:0000259" key="7">
    <source>
        <dbReference type="PROSITE" id="PS50850"/>
    </source>
</evidence>
<keyword evidence="2" id="KW-0813">Transport</keyword>
<feature type="transmembrane region" description="Helical" evidence="6">
    <location>
        <begin position="20"/>
        <end position="37"/>
    </location>
</feature>
<keyword evidence="5 6" id="KW-0472">Membrane</keyword>
<dbReference type="Proteomes" id="UP001178888">
    <property type="component" value="Unassembled WGS sequence"/>
</dbReference>
<comment type="subcellular location">
    <subcellularLocation>
        <location evidence="1">Cell membrane</location>
        <topology evidence="1">Multi-pass membrane protein</topology>
    </subcellularLocation>
</comment>
<gene>
    <name evidence="8" type="ORF">RCG21_31695</name>
</gene>
<evidence type="ECO:0000313" key="8">
    <source>
        <dbReference type="EMBL" id="MDQ6600787.1"/>
    </source>
</evidence>
<feature type="transmembrane region" description="Helical" evidence="6">
    <location>
        <begin position="154"/>
        <end position="174"/>
    </location>
</feature>
<dbReference type="InterPro" id="IPR020846">
    <property type="entry name" value="MFS_dom"/>
</dbReference>
<feature type="domain" description="Major facilitator superfamily (MFS) profile" evidence="7">
    <location>
        <begin position="1"/>
        <end position="203"/>
    </location>
</feature>
<evidence type="ECO:0000313" key="9">
    <source>
        <dbReference type="Proteomes" id="UP001178888"/>
    </source>
</evidence>
<proteinExistence type="predicted"/>
<evidence type="ECO:0000256" key="1">
    <source>
        <dbReference type="ARBA" id="ARBA00004651"/>
    </source>
</evidence>
<feature type="transmembrane region" description="Helical" evidence="6">
    <location>
        <begin position="78"/>
        <end position="98"/>
    </location>
</feature>
<keyword evidence="4 6" id="KW-1133">Transmembrane helix</keyword>
<accession>A0AA90Z586</accession>
<comment type="caution">
    <text evidence="8">The sequence shown here is derived from an EMBL/GenBank/DDBJ whole genome shotgun (WGS) entry which is preliminary data.</text>
</comment>
<dbReference type="InterPro" id="IPR036259">
    <property type="entry name" value="MFS_trans_sf"/>
</dbReference>
<dbReference type="InterPro" id="IPR052524">
    <property type="entry name" value="MFS_Cyanate_Porter"/>
</dbReference>
<dbReference type="Gene3D" id="1.20.1250.20">
    <property type="entry name" value="MFS general substrate transporter like domains"/>
    <property type="match status" value="1"/>
</dbReference>
<dbReference type="Pfam" id="PF07690">
    <property type="entry name" value="MFS_1"/>
    <property type="match status" value="1"/>
</dbReference>
<feature type="transmembrane region" description="Helical" evidence="6">
    <location>
        <begin position="110"/>
        <end position="128"/>
    </location>
</feature>
<dbReference type="PANTHER" id="PTHR23523:SF2">
    <property type="entry name" value="2-NITROIMIDAZOLE TRANSPORTER"/>
    <property type="match status" value="1"/>
</dbReference>
<evidence type="ECO:0000256" key="3">
    <source>
        <dbReference type="ARBA" id="ARBA00022692"/>
    </source>
</evidence>
<evidence type="ECO:0000256" key="6">
    <source>
        <dbReference type="SAM" id="Phobius"/>
    </source>
</evidence>
<dbReference type="PROSITE" id="PS50850">
    <property type="entry name" value="MFS"/>
    <property type="match status" value="1"/>
</dbReference>
<keyword evidence="3 6" id="KW-0812">Transmembrane</keyword>
<organism evidence="8 9">
    <name type="scientific">Bacillus salipaludis</name>
    <dbReference type="NCBI Taxonomy" id="2547811"/>
    <lineage>
        <taxon>Bacteria</taxon>
        <taxon>Bacillati</taxon>
        <taxon>Bacillota</taxon>
        <taxon>Bacilli</taxon>
        <taxon>Bacillales</taxon>
        <taxon>Bacillaceae</taxon>
        <taxon>Bacillus</taxon>
    </lineage>
</organism>
<sequence>MGLFSPVAVKAGGKWGIERIIGLSLVVIGVGTVIRLFTNSVALLVITALIAGIGIAIIGPLLSGFIKQYFPKHVSSLIAVYSIALTLGAAFSSALSAPLKKTFHSWQSSLAFWSIIAFVAAIIWWLFVQLQVKKSAQNDLVGTKTNLPWWNGKAWKLTLSFGLMAMLFYSYTAWLPQVIQGKGYTKSLRTNFFYCIRCYSKFL</sequence>
<dbReference type="EMBL" id="JAVGVR010000002">
    <property type="protein sequence ID" value="MDQ6600787.1"/>
    <property type="molecule type" value="Genomic_DNA"/>
</dbReference>
<dbReference type="RefSeq" id="WP_308914701.1">
    <property type="nucleotide sequence ID" value="NZ_JAVGVR010000002.1"/>
</dbReference>
<dbReference type="PANTHER" id="PTHR23523">
    <property type="match status" value="1"/>
</dbReference>
<feature type="transmembrane region" description="Helical" evidence="6">
    <location>
        <begin position="43"/>
        <end position="66"/>
    </location>
</feature>
<dbReference type="GO" id="GO:0022857">
    <property type="term" value="F:transmembrane transporter activity"/>
    <property type="evidence" value="ECO:0007669"/>
    <property type="project" value="InterPro"/>
</dbReference>
<evidence type="ECO:0000256" key="5">
    <source>
        <dbReference type="ARBA" id="ARBA00023136"/>
    </source>
</evidence>
<dbReference type="AlphaFoldDB" id="A0AA90Z586"/>
<dbReference type="GO" id="GO:0005886">
    <property type="term" value="C:plasma membrane"/>
    <property type="evidence" value="ECO:0007669"/>
    <property type="project" value="UniProtKB-SubCell"/>
</dbReference>
<dbReference type="InterPro" id="IPR011701">
    <property type="entry name" value="MFS"/>
</dbReference>
<reference evidence="8" key="1">
    <citation type="submission" date="2023-08" db="EMBL/GenBank/DDBJ databases">
        <title>Nitrogen cycling bacteria in agricultural field soils.</title>
        <authorList>
            <person name="Jang J."/>
        </authorList>
    </citation>
    <scope>NUCLEOTIDE SEQUENCE</scope>
    <source>
        <strain evidence="8">PS3-36</strain>
    </source>
</reference>
<evidence type="ECO:0000256" key="4">
    <source>
        <dbReference type="ARBA" id="ARBA00022989"/>
    </source>
</evidence>
<protein>
    <submittedName>
        <fullName evidence="8">MFS transporter</fullName>
    </submittedName>
</protein>
<evidence type="ECO:0000256" key="2">
    <source>
        <dbReference type="ARBA" id="ARBA00022448"/>
    </source>
</evidence>